<sequence length="48" mass="5263">MVVLMILVAVQNGSNLSAVIVNQLKILNIVILVLVDQVGFLRTNFLII</sequence>
<dbReference type="AlphaFoldDB" id="A0A653KAY1"/>
<name>A0A653KAY1_9GAMM</name>
<proteinExistence type="predicted"/>
<gene>
    <name evidence="1" type="ORF">ACI8B_590004</name>
</gene>
<dbReference type="EMBL" id="CABWKZ010000055">
    <property type="protein sequence ID" value="VXA58151.1"/>
    <property type="molecule type" value="Genomic_DNA"/>
</dbReference>
<reference evidence="1 2" key="1">
    <citation type="submission" date="2019-10" db="EMBL/GenBank/DDBJ databases">
        <authorList>
            <person name="Karimi E."/>
        </authorList>
    </citation>
    <scope>NUCLEOTIDE SEQUENCE [LARGE SCALE GENOMIC DNA]</scope>
    <source>
        <strain evidence="1">Acinetobacter sp. 8BE</strain>
    </source>
</reference>
<dbReference type="Proteomes" id="UP000430404">
    <property type="component" value="Unassembled WGS sequence"/>
</dbReference>
<evidence type="ECO:0000313" key="1">
    <source>
        <dbReference type="EMBL" id="VXA58151.1"/>
    </source>
</evidence>
<protein>
    <submittedName>
        <fullName evidence="1">Uncharacterized protein</fullName>
    </submittedName>
</protein>
<accession>A0A653KAY1</accession>
<organism evidence="1 2">
    <name type="scientific">Acinetobacter proteolyticus</name>
    <dbReference type="NCBI Taxonomy" id="1776741"/>
    <lineage>
        <taxon>Bacteria</taxon>
        <taxon>Pseudomonadati</taxon>
        <taxon>Pseudomonadota</taxon>
        <taxon>Gammaproteobacteria</taxon>
        <taxon>Moraxellales</taxon>
        <taxon>Moraxellaceae</taxon>
        <taxon>Acinetobacter</taxon>
    </lineage>
</organism>
<evidence type="ECO:0000313" key="2">
    <source>
        <dbReference type="Proteomes" id="UP000430404"/>
    </source>
</evidence>